<dbReference type="InterPro" id="IPR018483">
    <property type="entry name" value="Carb_kinase_FGGY_CS"/>
</dbReference>
<dbReference type="PANTHER" id="PTHR43095">
    <property type="entry name" value="SUGAR KINASE"/>
    <property type="match status" value="1"/>
</dbReference>
<reference evidence="8 9" key="1">
    <citation type="submission" date="2016-01" db="EMBL/GenBank/DDBJ databases">
        <title>Whole genome sequence and analysis of Micromonospora rosaria DSM 803, which can produce antibacterial substance rosamicin.</title>
        <authorList>
            <person name="Yang H."/>
            <person name="He X."/>
            <person name="Zhu D."/>
        </authorList>
    </citation>
    <scope>NUCLEOTIDE SEQUENCE [LARGE SCALE GENOMIC DNA]</scope>
    <source>
        <strain evidence="8 9">DSM 803</strain>
    </source>
</reference>
<dbReference type="EMBL" id="LRQV01000027">
    <property type="protein sequence ID" value="KXK62052.1"/>
    <property type="molecule type" value="Genomic_DNA"/>
</dbReference>
<keyword evidence="2" id="KW-0119">Carbohydrate metabolism</keyword>
<keyword evidence="2" id="KW-0859">Xylose metabolism</keyword>
<dbReference type="Gene3D" id="3.30.420.40">
    <property type="match status" value="2"/>
</dbReference>
<dbReference type="RefSeq" id="WP_067363389.1">
    <property type="nucleotide sequence ID" value="NZ_JBIUBN010000010.1"/>
</dbReference>
<dbReference type="GO" id="GO:0016773">
    <property type="term" value="F:phosphotransferase activity, alcohol group as acceptor"/>
    <property type="evidence" value="ECO:0007669"/>
    <property type="project" value="InterPro"/>
</dbReference>
<dbReference type="Proteomes" id="UP000070620">
    <property type="component" value="Unassembled WGS sequence"/>
</dbReference>
<evidence type="ECO:0000259" key="6">
    <source>
        <dbReference type="Pfam" id="PF00370"/>
    </source>
</evidence>
<dbReference type="InterPro" id="IPR018484">
    <property type="entry name" value="FGGY_N"/>
</dbReference>
<evidence type="ECO:0000256" key="2">
    <source>
        <dbReference type="ARBA" id="ARBA00022629"/>
    </source>
</evidence>
<dbReference type="PANTHER" id="PTHR43095:SF5">
    <property type="entry name" value="XYLULOSE KINASE"/>
    <property type="match status" value="1"/>
</dbReference>
<dbReference type="InterPro" id="IPR043129">
    <property type="entry name" value="ATPase_NBD"/>
</dbReference>
<protein>
    <submittedName>
        <fullName evidence="8">Sugar kinase</fullName>
    </submittedName>
</protein>
<gene>
    <name evidence="8" type="ORF">AWW66_10420</name>
</gene>
<dbReference type="CDD" id="cd07804">
    <property type="entry name" value="ASKHA_NBD_FGGY_RrXK-like"/>
    <property type="match status" value="1"/>
</dbReference>
<evidence type="ECO:0000259" key="7">
    <source>
        <dbReference type="Pfam" id="PF02782"/>
    </source>
</evidence>
<feature type="domain" description="Carbohydrate kinase FGGY N-terminal" evidence="6">
    <location>
        <begin position="7"/>
        <end position="244"/>
    </location>
</feature>
<keyword evidence="3 5" id="KW-0808">Transferase</keyword>
<evidence type="ECO:0000313" key="9">
    <source>
        <dbReference type="Proteomes" id="UP000070620"/>
    </source>
</evidence>
<dbReference type="Pfam" id="PF00370">
    <property type="entry name" value="FGGY_N"/>
    <property type="match status" value="1"/>
</dbReference>
<name>A0A136PUE6_9ACTN</name>
<dbReference type="InterPro" id="IPR050406">
    <property type="entry name" value="FGGY_Carb_Kinase"/>
</dbReference>
<organism evidence="8 9">
    <name type="scientific">Micromonospora rosaria</name>
    <dbReference type="NCBI Taxonomy" id="47874"/>
    <lineage>
        <taxon>Bacteria</taxon>
        <taxon>Bacillati</taxon>
        <taxon>Actinomycetota</taxon>
        <taxon>Actinomycetes</taxon>
        <taxon>Micromonosporales</taxon>
        <taxon>Micromonosporaceae</taxon>
        <taxon>Micromonospora</taxon>
    </lineage>
</organism>
<keyword evidence="4 5" id="KW-0418">Kinase</keyword>
<dbReference type="PROSITE" id="PS00445">
    <property type="entry name" value="FGGY_KINASES_2"/>
    <property type="match status" value="1"/>
</dbReference>
<keyword evidence="9" id="KW-1185">Reference proteome</keyword>
<dbReference type="InterPro" id="IPR018485">
    <property type="entry name" value="FGGY_C"/>
</dbReference>
<evidence type="ECO:0000256" key="5">
    <source>
        <dbReference type="RuleBase" id="RU003733"/>
    </source>
</evidence>
<dbReference type="GO" id="GO:0042732">
    <property type="term" value="P:D-xylose metabolic process"/>
    <property type="evidence" value="ECO:0007669"/>
    <property type="project" value="UniProtKB-KW"/>
</dbReference>
<evidence type="ECO:0000313" key="8">
    <source>
        <dbReference type="EMBL" id="KXK62052.1"/>
    </source>
</evidence>
<dbReference type="OrthoDB" id="9782710at2"/>
<dbReference type="InterPro" id="IPR000577">
    <property type="entry name" value="Carb_kinase_FGGY"/>
</dbReference>
<dbReference type="SUPFAM" id="SSF53067">
    <property type="entry name" value="Actin-like ATPase domain"/>
    <property type="match status" value="2"/>
</dbReference>
<dbReference type="AlphaFoldDB" id="A0A136PUE6"/>
<feature type="domain" description="Carbohydrate kinase FGGY C-terminal" evidence="7">
    <location>
        <begin position="259"/>
        <end position="441"/>
    </location>
</feature>
<evidence type="ECO:0000256" key="3">
    <source>
        <dbReference type="ARBA" id="ARBA00022679"/>
    </source>
</evidence>
<evidence type="ECO:0000256" key="1">
    <source>
        <dbReference type="ARBA" id="ARBA00009156"/>
    </source>
</evidence>
<dbReference type="PIRSF" id="PIRSF000538">
    <property type="entry name" value="GlpK"/>
    <property type="match status" value="1"/>
</dbReference>
<sequence>MAADPCLLGVDIGTSSSKGVLTDPAGTVLATATRPHGVSRPRPGWVEHDPETVWWAEFVAIVRDLLAVAPAPVAAVAVSGIGPCVLPASADGRPLRAAILYGVDTRATAEIAELTGAFGADEIVRRGGNRLTSQAVGPKLRWIRRHEPDVWARTRRFFMASSFLVHRLTGEYVLDHHSASQSDPLYDLHVQGWLHDRAAQVAPGLELPRLLWPAEVAGRVTAAAADATGLPEGVPVTAGTIDAWAEATSVGATRPGDLMLMYGTTMFLTRVVPAPVVHPRMWATTGVFPGSFCVAGGTATSGAVVEWLRELTGGTGYDRLTAEAAAVPAGADGLVVLPYFAGERTPLFDEKARGVVTGLTLDHGRGHLYRAVLEGTAYAVRHHLDEMAGLLAPPERVIAVGGGARPLWTRIVSDVTGQPQLLPEQTIGASYGDAYLAGLAAGVVDRADDWTRWAGRVEPDPATADAYRRGYPAYRELYPATRDIVHALTARG</sequence>
<proteinExistence type="inferred from homology"/>
<dbReference type="Pfam" id="PF02782">
    <property type="entry name" value="FGGY_C"/>
    <property type="match status" value="1"/>
</dbReference>
<accession>A0A136PUE6</accession>
<dbReference type="GO" id="GO:0016301">
    <property type="term" value="F:kinase activity"/>
    <property type="evidence" value="ECO:0007669"/>
    <property type="project" value="UniProtKB-KW"/>
</dbReference>
<comment type="similarity">
    <text evidence="1 5">Belongs to the FGGY kinase family.</text>
</comment>
<comment type="caution">
    <text evidence="8">The sequence shown here is derived from an EMBL/GenBank/DDBJ whole genome shotgun (WGS) entry which is preliminary data.</text>
</comment>
<evidence type="ECO:0000256" key="4">
    <source>
        <dbReference type="ARBA" id="ARBA00022777"/>
    </source>
</evidence>